<dbReference type="PANTHER" id="PTHR43649">
    <property type="entry name" value="ARABINOSE-BINDING PROTEIN-RELATED"/>
    <property type="match status" value="1"/>
</dbReference>
<dbReference type="InterPro" id="IPR050490">
    <property type="entry name" value="Bact_solute-bd_prot1"/>
</dbReference>
<dbReference type="Proteomes" id="UP000011016">
    <property type="component" value="Unassembled WGS sequence"/>
</dbReference>
<comment type="caution">
    <text evidence="6">The sequence shown here is derived from an EMBL/GenBank/DDBJ whole genome shotgun (WGS) entry which is preliminary data.</text>
</comment>
<dbReference type="STRING" id="29321.AAV33_05970"/>
<proteinExistence type="inferred from homology"/>
<dbReference type="PANTHER" id="PTHR43649:SF31">
    <property type="entry name" value="SN-GLYCEROL-3-PHOSPHATE-BINDING PERIPLASMIC PROTEIN UGPB"/>
    <property type="match status" value="1"/>
</dbReference>
<keyword evidence="4 5" id="KW-0732">Signal</keyword>
<organism evidence="6 9">
    <name type="scientific">Corynebacterium otitidis ATCC 51513</name>
    <dbReference type="NCBI Taxonomy" id="883169"/>
    <lineage>
        <taxon>Bacteria</taxon>
        <taxon>Bacillati</taxon>
        <taxon>Actinomycetota</taxon>
        <taxon>Actinomycetes</taxon>
        <taxon>Mycobacteriales</taxon>
        <taxon>Corynebacteriaceae</taxon>
        <taxon>Corynebacterium</taxon>
    </lineage>
</organism>
<dbReference type="SUPFAM" id="SSF53850">
    <property type="entry name" value="Periplasmic binding protein-like II"/>
    <property type="match status" value="1"/>
</dbReference>
<dbReference type="RefSeq" id="WP_004601335.1">
    <property type="nucleotide sequence ID" value="NZ_HF541867.1"/>
</dbReference>
<name>I7KJW9_9CORY</name>
<keyword evidence="3" id="KW-0813">Transport</keyword>
<dbReference type="InterPro" id="IPR006059">
    <property type="entry name" value="SBP"/>
</dbReference>
<dbReference type="eggNOG" id="COG1653">
    <property type="taxonomic scope" value="Bacteria"/>
</dbReference>
<comment type="subcellular location">
    <subcellularLocation>
        <location evidence="1">Cell envelope</location>
    </subcellularLocation>
</comment>
<dbReference type="GO" id="GO:0030313">
    <property type="term" value="C:cell envelope"/>
    <property type="evidence" value="ECO:0007669"/>
    <property type="project" value="UniProtKB-SubCell"/>
</dbReference>
<accession>I7KJW9</accession>
<gene>
    <name evidence="6" type="ORF">BN46_1165</name>
    <name evidence="7" type="ORF">HMPREF9719_01445</name>
</gene>
<dbReference type="Proteomes" id="UP000006078">
    <property type="component" value="Unassembled WGS sequence"/>
</dbReference>
<evidence type="ECO:0000313" key="6">
    <source>
        <dbReference type="EMBL" id="CCI83890.1"/>
    </source>
</evidence>
<dbReference type="Gene3D" id="3.40.190.10">
    <property type="entry name" value="Periplasmic binding protein-like II"/>
    <property type="match status" value="2"/>
</dbReference>
<reference evidence="7 8" key="2">
    <citation type="submission" date="2012-08" db="EMBL/GenBank/DDBJ databases">
        <title>The Genome Sequence of Turicella otitidis ATCC 51513.</title>
        <authorList>
            <consortium name="The Broad Institute Genome Sequencing Platform"/>
            <person name="Earl A."/>
            <person name="Ward D."/>
            <person name="Feldgarden M."/>
            <person name="Gevers D."/>
            <person name="Huys G."/>
            <person name="Walker B."/>
            <person name="Young S.K."/>
            <person name="Zeng Q."/>
            <person name="Gargeya S."/>
            <person name="Fitzgerald M."/>
            <person name="Haas B."/>
            <person name="Abouelleil A."/>
            <person name="Alvarado L."/>
            <person name="Arachchi H.M."/>
            <person name="Berlin A.M."/>
            <person name="Chapman S.B."/>
            <person name="Goldberg J."/>
            <person name="Griggs A."/>
            <person name="Gujja S."/>
            <person name="Hansen M."/>
            <person name="Howarth C."/>
            <person name="Imamovic A."/>
            <person name="Larimer J."/>
            <person name="McCowen C."/>
            <person name="Montmayeur A."/>
            <person name="Murphy C."/>
            <person name="Neiman D."/>
            <person name="Pearson M."/>
            <person name="Priest M."/>
            <person name="Roberts A."/>
            <person name="Saif S."/>
            <person name="Shea T."/>
            <person name="Sisk P."/>
            <person name="Sykes S."/>
            <person name="Wortman J."/>
            <person name="Nusbaum C."/>
            <person name="Birren B."/>
        </authorList>
    </citation>
    <scope>NUCLEOTIDE SEQUENCE [LARGE SCALE GENOMIC DNA]</scope>
    <source>
        <strain evidence="7 8">ATCC 51513</strain>
    </source>
</reference>
<evidence type="ECO:0000313" key="7">
    <source>
        <dbReference type="EMBL" id="EJZ81624.1"/>
    </source>
</evidence>
<protein>
    <submittedName>
        <fullName evidence="6">sn-glycerol-3-phosphate-binding periplasmic protein</fullName>
    </submittedName>
</protein>
<feature type="signal peptide" evidence="5">
    <location>
        <begin position="1"/>
        <end position="22"/>
    </location>
</feature>
<evidence type="ECO:0000256" key="3">
    <source>
        <dbReference type="ARBA" id="ARBA00022448"/>
    </source>
</evidence>
<dbReference type="HOGENOM" id="CLU_031285_3_1_11"/>
<dbReference type="EMBL" id="AHAE01000069">
    <property type="protein sequence ID" value="EJZ81624.1"/>
    <property type="molecule type" value="Genomic_DNA"/>
</dbReference>
<keyword evidence="8" id="KW-1185">Reference proteome</keyword>
<evidence type="ECO:0000313" key="8">
    <source>
        <dbReference type="Proteomes" id="UP000006078"/>
    </source>
</evidence>
<evidence type="ECO:0000256" key="5">
    <source>
        <dbReference type="SAM" id="SignalP"/>
    </source>
</evidence>
<evidence type="ECO:0000256" key="4">
    <source>
        <dbReference type="ARBA" id="ARBA00022729"/>
    </source>
</evidence>
<dbReference type="Pfam" id="PF13416">
    <property type="entry name" value="SBP_bac_8"/>
    <property type="match status" value="1"/>
</dbReference>
<dbReference type="AlphaFoldDB" id="I7KJW9"/>
<sequence length="449" mass="47609">MKGKKKKLAATAAILLGGSALAGCGASAEATAVHEDGAVIVELWPSSGGAAGRSLDEIIELFNHEHRGEYEVRASYQGDYGDAMAKFTASVQTGDVPGIMQANNVETAFMKDSDVIVPAEELNERYGGYDFGNVAPAIRNYYEMGGTMYAMPTMISHPILYVNNDMLAEAGLGIDDIETTDDLVAASWQIHEEVGAAGFTFPLGGWLMEQSASMNGVELCAPENGTGNRPAGEFTVDDPRIVDLWSDFGELYVAGAAHNPGQDADAATGALVTREVAIQIGSSGGLGNLMADEPDFDWSVHALPRNDDSAGVIPGGNSMWAIGLGHTERELEAAWAFLAFIGSDAMQAKIFDDTGYLPTTVGALDHVDSIDHNQQAILDQLFSLPVNTVTAGCHTGALNNALRDFERAMSEIANGADAKESLARAKEDADEKIETYNERAALTAASRYE</sequence>
<dbReference type="PROSITE" id="PS51257">
    <property type="entry name" value="PROKAR_LIPOPROTEIN"/>
    <property type="match status" value="1"/>
</dbReference>
<dbReference type="OrthoDB" id="4393730at2"/>
<feature type="chain" id="PRO_5038286653" evidence="5">
    <location>
        <begin position="23"/>
        <end position="449"/>
    </location>
</feature>
<dbReference type="EMBL" id="CAJZ01000170">
    <property type="protein sequence ID" value="CCI83890.1"/>
    <property type="molecule type" value="Genomic_DNA"/>
</dbReference>
<comment type="similarity">
    <text evidence="2">Belongs to the bacterial solute-binding protein 1 family.</text>
</comment>
<reference evidence="6 9" key="1">
    <citation type="journal article" date="2012" name="J. Bacteriol.">
        <title>Draft Genome Sequence of Turicella otitidis ATCC 51513, Isolated from Middle Ear Fluid from a Child with Otitis Media.</title>
        <authorList>
            <person name="Brinkrolf K."/>
            <person name="Schneider J."/>
            <person name="Knecht M."/>
            <person name="Ruckert C."/>
            <person name="Tauch A."/>
        </authorList>
    </citation>
    <scope>NUCLEOTIDE SEQUENCE [LARGE SCALE GENOMIC DNA]</scope>
    <source>
        <strain evidence="6 9">ATCC 51513</strain>
    </source>
</reference>
<evidence type="ECO:0000256" key="2">
    <source>
        <dbReference type="ARBA" id="ARBA00008520"/>
    </source>
</evidence>
<evidence type="ECO:0000313" key="9">
    <source>
        <dbReference type="Proteomes" id="UP000011016"/>
    </source>
</evidence>
<evidence type="ECO:0000256" key="1">
    <source>
        <dbReference type="ARBA" id="ARBA00004196"/>
    </source>
</evidence>